<dbReference type="InterPro" id="IPR051449">
    <property type="entry name" value="ABC-2_transporter_component"/>
</dbReference>
<keyword evidence="3 6" id="KW-0812">Transmembrane</keyword>
<dbReference type="GO" id="GO:0005886">
    <property type="term" value="C:plasma membrane"/>
    <property type="evidence" value="ECO:0007669"/>
    <property type="project" value="UniProtKB-SubCell"/>
</dbReference>
<dbReference type="AlphaFoldDB" id="A0A2K1P3J8"/>
<keyword evidence="4 6" id="KW-1133">Transmembrane helix</keyword>
<dbReference type="PANTHER" id="PTHR30294:SF29">
    <property type="entry name" value="MULTIDRUG ABC TRANSPORTER PERMEASE YBHS-RELATED"/>
    <property type="match status" value="1"/>
</dbReference>
<proteinExistence type="predicted"/>
<evidence type="ECO:0000256" key="3">
    <source>
        <dbReference type="ARBA" id="ARBA00022692"/>
    </source>
</evidence>
<feature type="domain" description="ABC-2 type transporter transmembrane" evidence="7">
    <location>
        <begin position="19"/>
        <end position="383"/>
    </location>
</feature>
<evidence type="ECO:0000256" key="1">
    <source>
        <dbReference type="ARBA" id="ARBA00004651"/>
    </source>
</evidence>
<dbReference type="OrthoDB" id="49431at2"/>
<sequence length="391" mass="43381">MKILKMSWYEIKKVLRNRGVLILSIIIPVILAYFGSSFYPADMAQDFQLALYNEDNSLLGNFGFILIKQFLNFENTIEIKNDEQLNQIIREANYDSILIIPKGFTQDLIDRNQTVLYIIPNPHKIQNSMMVYTGFKAVFDELAGIPEIKVGSTTEFLLQGGIGIDETRPKPEIKMLIPSASDGSLVVSPTTNLGINDMFAPIVAVVVILLLSMIGIASSIGQAREVGLLDLYISNGLKTWEFILSKIISYIIIGFVAGMFSWYMFRIFGVESQANPWNLILLVLVSVFSFTSFGLFLSSFLKTARAASFLVTAMIGGMLVFGGVLIPIPTGSILEKIANLFPVKYSLDGWRKITVLGYGLSDLTFEILILLGFGIVFCVASLLLLQTTQET</sequence>
<reference evidence="8 9" key="1">
    <citation type="submission" date="2013-12" db="EMBL/GenBank/DDBJ databases">
        <title>Comparative genomics of Petrotoga isolates.</title>
        <authorList>
            <person name="Nesbo C.L."/>
            <person name="Charchuk R."/>
            <person name="Chow K."/>
        </authorList>
    </citation>
    <scope>NUCLEOTIDE SEQUENCE [LARGE SCALE GENOMIC DNA]</scope>
    <source>
        <strain evidence="8 9">DSM 10691</strain>
    </source>
</reference>
<comment type="caution">
    <text evidence="8">The sequence shown here is derived from an EMBL/GenBank/DDBJ whole genome shotgun (WGS) entry which is preliminary data.</text>
</comment>
<dbReference type="InterPro" id="IPR013525">
    <property type="entry name" value="ABC2_TM"/>
</dbReference>
<keyword evidence="5 6" id="KW-0472">Membrane</keyword>
<accession>A0A2K1P3J8</accession>
<feature type="transmembrane region" description="Helical" evidence="6">
    <location>
        <begin position="277"/>
        <end position="297"/>
    </location>
</feature>
<feature type="transmembrane region" description="Helical" evidence="6">
    <location>
        <begin position="198"/>
        <end position="221"/>
    </location>
</feature>
<dbReference type="RefSeq" id="WP_103079567.1">
    <property type="nucleotide sequence ID" value="NZ_AZRM01000065.1"/>
</dbReference>
<evidence type="ECO:0000256" key="4">
    <source>
        <dbReference type="ARBA" id="ARBA00022989"/>
    </source>
</evidence>
<organism evidence="8 9">
    <name type="scientific">Petrotoga miotherma DSM 10691</name>
    <dbReference type="NCBI Taxonomy" id="1434326"/>
    <lineage>
        <taxon>Bacteria</taxon>
        <taxon>Thermotogati</taxon>
        <taxon>Thermotogota</taxon>
        <taxon>Thermotogae</taxon>
        <taxon>Petrotogales</taxon>
        <taxon>Petrotogaceae</taxon>
        <taxon>Petrotoga</taxon>
    </lineage>
</organism>
<dbReference type="GO" id="GO:0140359">
    <property type="term" value="F:ABC-type transporter activity"/>
    <property type="evidence" value="ECO:0007669"/>
    <property type="project" value="InterPro"/>
</dbReference>
<name>A0A2K1P3J8_9BACT</name>
<feature type="transmembrane region" description="Helical" evidence="6">
    <location>
        <begin position="367"/>
        <end position="385"/>
    </location>
</feature>
<feature type="transmembrane region" description="Helical" evidence="6">
    <location>
        <begin position="20"/>
        <end position="39"/>
    </location>
</feature>
<evidence type="ECO:0000256" key="5">
    <source>
        <dbReference type="ARBA" id="ARBA00023136"/>
    </source>
</evidence>
<feature type="transmembrane region" description="Helical" evidence="6">
    <location>
        <begin position="242"/>
        <end position="265"/>
    </location>
</feature>
<dbReference type="Proteomes" id="UP000236199">
    <property type="component" value="Unassembled WGS sequence"/>
</dbReference>
<dbReference type="EMBL" id="AZRM01000065">
    <property type="protein sequence ID" value="PNR97362.1"/>
    <property type="molecule type" value="Genomic_DNA"/>
</dbReference>
<dbReference type="PANTHER" id="PTHR30294">
    <property type="entry name" value="MEMBRANE COMPONENT OF ABC TRANSPORTER YHHJ-RELATED"/>
    <property type="match status" value="1"/>
</dbReference>
<protein>
    <recommendedName>
        <fullName evidence="7">ABC-2 type transporter transmembrane domain-containing protein</fullName>
    </recommendedName>
</protein>
<evidence type="ECO:0000313" key="9">
    <source>
        <dbReference type="Proteomes" id="UP000236199"/>
    </source>
</evidence>
<evidence type="ECO:0000256" key="2">
    <source>
        <dbReference type="ARBA" id="ARBA00022475"/>
    </source>
</evidence>
<keyword evidence="2" id="KW-1003">Cell membrane</keyword>
<evidence type="ECO:0000259" key="7">
    <source>
        <dbReference type="Pfam" id="PF12698"/>
    </source>
</evidence>
<keyword evidence="9" id="KW-1185">Reference proteome</keyword>
<evidence type="ECO:0000313" key="8">
    <source>
        <dbReference type="EMBL" id="PNR97362.1"/>
    </source>
</evidence>
<dbReference type="Gene3D" id="3.40.1710.10">
    <property type="entry name" value="abc type-2 transporter like domain"/>
    <property type="match status" value="1"/>
</dbReference>
<gene>
    <name evidence="8" type="ORF">X928_10085</name>
</gene>
<evidence type="ECO:0000256" key="6">
    <source>
        <dbReference type="SAM" id="Phobius"/>
    </source>
</evidence>
<dbReference type="Pfam" id="PF12698">
    <property type="entry name" value="ABC2_membrane_3"/>
    <property type="match status" value="1"/>
</dbReference>
<feature type="transmembrane region" description="Helical" evidence="6">
    <location>
        <begin position="309"/>
        <end position="328"/>
    </location>
</feature>
<comment type="subcellular location">
    <subcellularLocation>
        <location evidence="1">Cell membrane</location>
        <topology evidence="1">Multi-pass membrane protein</topology>
    </subcellularLocation>
</comment>